<comment type="caution">
    <text evidence="1">The sequence shown here is derived from an EMBL/GenBank/DDBJ whole genome shotgun (WGS) entry which is preliminary data.</text>
</comment>
<sequence>MSDEIELIADEDGLAVIGDPAAVERFITAEGLTSKHLGLERLRPAMGHAATAAQVGSHIAAGSGRWVKLTKESAKALQKYPLMKGSSPGVSRAVLMDGGKINGIIQFVKGPATLVANPAILAGAAGIMTQIAMQQAMDEITDYLAKIDAKVDDLLRGQRDSVLADMIGVDLMIEEAMTIREHSGRVSETGWSKIQNSSGIVARTQAYSLLQLDAIAEKLEREGNVDDLAVLAKAAESSVGEWLAVLARCFQLQDGIAILELDRVLDGSPAELDAHRVGLQAARRNRLNRIAKTTEALLVRINAAATLANGKVLLNPFSARKVVHSSNHASAAIVEFESRLGIESDHEALHVKRWGEAAADVRDSALETGAAGVGAAVRLGNEGVDRARVAAGTLLGGMSERMLRRRGDEKKPDDNSKR</sequence>
<protein>
    <submittedName>
        <fullName evidence="1">Uncharacterized protein</fullName>
    </submittedName>
</protein>
<dbReference type="RefSeq" id="WP_086474780.1">
    <property type="nucleotide sequence ID" value="NZ_FXWJ01000005.1"/>
</dbReference>
<proteinExistence type="predicted"/>
<gene>
    <name evidence="1" type="ORF">SAMN06295909_3125</name>
</gene>
<dbReference type="EMBL" id="FXWJ01000005">
    <property type="protein sequence ID" value="SMQ73141.1"/>
    <property type="molecule type" value="Genomic_DNA"/>
</dbReference>
<evidence type="ECO:0000313" key="2">
    <source>
        <dbReference type="Proteomes" id="UP000194464"/>
    </source>
</evidence>
<organism evidence="1 2">
    <name type="scientific">Plantibacter elymi</name>
    <name type="common">nom. nud.</name>
    <dbReference type="NCBI Taxonomy" id="199708"/>
    <lineage>
        <taxon>Bacteria</taxon>
        <taxon>Bacillati</taxon>
        <taxon>Actinomycetota</taxon>
        <taxon>Actinomycetes</taxon>
        <taxon>Micrococcales</taxon>
        <taxon>Microbacteriaceae</taxon>
        <taxon>Plantibacter</taxon>
    </lineage>
</organism>
<accession>A0ABY1RFT0</accession>
<name>A0ABY1RFT0_9MICO</name>
<evidence type="ECO:0000313" key="1">
    <source>
        <dbReference type="EMBL" id="SMQ73141.1"/>
    </source>
</evidence>
<reference evidence="1 2" key="1">
    <citation type="submission" date="2017-04" db="EMBL/GenBank/DDBJ databases">
        <authorList>
            <person name="Varghese N."/>
            <person name="Submissions S."/>
        </authorList>
    </citation>
    <scope>NUCLEOTIDE SEQUENCE [LARGE SCALE GENOMIC DNA]</scope>
    <source>
        <strain evidence="1 2">VKM Ac-1784</strain>
    </source>
</reference>
<keyword evidence="2" id="KW-1185">Reference proteome</keyword>
<dbReference type="Proteomes" id="UP000194464">
    <property type="component" value="Unassembled WGS sequence"/>
</dbReference>